<dbReference type="Pfam" id="PF13561">
    <property type="entry name" value="adh_short_C2"/>
    <property type="match status" value="1"/>
</dbReference>
<dbReference type="EMBL" id="AYZI01000002">
    <property type="protein sequence ID" value="KRM92271.1"/>
    <property type="molecule type" value="Genomic_DNA"/>
</dbReference>
<dbReference type="FunFam" id="3.40.50.720:FF:000084">
    <property type="entry name" value="Short-chain dehydrogenase reductase"/>
    <property type="match status" value="1"/>
</dbReference>
<dbReference type="PANTHER" id="PTHR42760:SF132">
    <property type="entry name" value="SHORT-CHAIN DEHYDROGENASE_REDUCTASE FAMILY PROTEIN"/>
    <property type="match status" value="1"/>
</dbReference>
<dbReference type="PRINTS" id="PR00080">
    <property type="entry name" value="SDRFAMILY"/>
</dbReference>
<name>A0A0R2CKX4_9LACO</name>
<dbReference type="STRING" id="1423745.GCA_001311215_01053"/>
<evidence type="ECO:0000256" key="1">
    <source>
        <dbReference type="ARBA" id="ARBA00006484"/>
    </source>
</evidence>
<dbReference type="InterPro" id="IPR020904">
    <property type="entry name" value="Sc_DH/Rdtase_CS"/>
</dbReference>
<dbReference type="GO" id="GO:0016616">
    <property type="term" value="F:oxidoreductase activity, acting on the CH-OH group of donors, NAD or NADP as acceptor"/>
    <property type="evidence" value="ECO:0007669"/>
    <property type="project" value="TreeGrafter"/>
</dbReference>
<dbReference type="PATRIC" id="fig|1423745.4.peg.427"/>
<dbReference type="InterPro" id="IPR002347">
    <property type="entry name" value="SDR_fam"/>
</dbReference>
<evidence type="ECO:0000313" key="3">
    <source>
        <dbReference type="EMBL" id="KRM92271.1"/>
    </source>
</evidence>
<comment type="caution">
    <text evidence="3">The sequence shown here is derived from an EMBL/GenBank/DDBJ whole genome shotgun (WGS) entry which is preliminary data.</text>
</comment>
<evidence type="ECO:0000313" key="4">
    <source>
        <dbReference type="Proteomes" id="UP000051586"/>
    </source>
</evidence>
<proteinExistence type="inferred from homology"/>
<dbReference type="Proteomes" id="UP000051586">
    <property type="component" value="Unassembled WGS sequence"/>
</dbReference>
<dbReference type="AlphaFoldDB" id="A0A0R2CKX4"/>
<keyword evidence="2" id="KW-0560">Oxidoreductase</keyword>
<dbReference type="PRINTS" id="PR00081">
    <property type="entry name" value="GDHRDH"/>
</dbReference>
<organism evidence="3 4">
    <name type="scientific">Fructilactobacillus florum DSM 22689 = JCM 16035</name>
    <dbReference type="NCBI Taxonomy" id="1423745"/>
    <lineage>
        <taxon>Bacteria</taxon>
        <taxon>Bacillati</taxon>
        <taxon>Bacillota</taxon>
        <taxon>Bacilli</taxon>
        <taxon>Lactobacillales</taxon>
        <taxon>Lactobacillaceae</taxon>
        <taxon>Fructilactobacillus</taxon>
    </lineage>
</organism>
<comment type="similarity">
    <text evidence="1">Belongs to the short-chain dehydrogenases/reductases (SDR) family.</text>
</comment>
<dbReference type="NCBIfam" id="NF005559">
    <property type="entry name" value="PRK07231.1"/>
    <property type="match status" value="1"/>
</dbReference>
<sequence length="263" mass="28118">MVMYQDLTGKTAVITGGDSGIGAAIAARFGKEKMNVVINFHKNQQAADETAAIVTKNGGQAVTIAQDISDEAAADALVKKAVQTFGGLDVFCNNAGMEKKLPTDQVELQDWENVISVNLTGTFLGTKAALDYWLKTGKQGNIINTSSVHQQIPWPTFASYAASKGGVKLFTETTAMEYAERNIRINQICPGAINTPINEKKFSDAKTYQQTVSMVPMNRVGTPEEVAAGAAWLASQESSYVTGISLYIDGGMTLYPAFKDGQG</sequence>
<evidence type="ECO:0000256" key="2">
    <source>
        <dbReference type="ARBA" id="ARBA00023002"/>
    </source>
</evidence>
<accession>A0A0R2CKX4</accession>
<reference evidence="3 4" key="1">
    <citation type="journal article" date="2015" name="Genome Announc.">
        <title>Expanding the biotechnology potential of lactobacilli through comparative genomics of 213 strains and associated genera.</title>
        <authorList>
            <person name="Sun Z."/>
            <person name="Harris H.M."/>
            <person name="McCann A."/>
            <person name="Guo C."/>
            <person name="Argimon S."/>
            <person name="Zhang W."/>
            <person name="Yang X."/>
            <person name="Jeffery I.B."/>
            <person name="Cooney J.C."/>
            <person name="Kagawa T.F."/>
            <person name="Liu W."/>
            <person name="Song Y."/>
            <person name="Salvetti E."/>
            <person name="Wrobel A."/>
            <person name="Rasinkangas P."/>
            <person name="Parkhill J."/>
            <person name="Rea M.C."/>
            <person name="O'Sullivan O."/>
            <person name="Ritari J."/>
            <person name="Douillard F.P."/>
            <person name="Paul Ross R."/>
            <person name="Yang R."/>
            <person name="Briner A.E."/>
            <person name="Felis G.E."/>
            <person name="de Vos W.M."/>
            <person name="Barrangou R."/>
            <person name="Klaenhammer T.R."/>
            <person name="Caufield P.W."/>
            <person name="Cui Y."/>
            <person name="Zhang H."/>
            <person name="O'Toole P.W."/>
        </authorList>
    </citation>
    <scope>NUCLEOTIDE SEQUENCE [LARGE SCALE GENOMIC DNA]</scope>
    <source>
        <strain evidence="3 4">DSM 22689</strain>
    </source>
</reference>
<gene>
    <name evidence="3" type="ORF">FC87_GL000399</name>
</gene>
<dbReference type="PROSITE" id="PS00061">
    <property type="entry name" value="ADH_SHORT"/>
    <property type="match status" value="1"/>
</dbReference>
<dbReference type="GO" id="GO:0008206">
    <property type="term" value="P:bile acid metabolic process"/>
    <property type="evidence" value="ECO:0007669"/>
    <property type="project" value="UniProtKB-ARBA"/>
</dbReference>
<protein>
    <submittedName>
        <fullName evidence="3">Glucose-1-dehydrogenase</fullName>
    </submittedName>
</protein>
<dbReference type="InterPro" id="IPR036291">
    <property type="entry name" value="NAD(P)-bd_dom_sf"/>
</dbReference>
<dbReference type="SUPFAM" id="SSF51735">
    <property type="entry name" value="NAD(P)-binding Rossmann-fold domains"/>
    <property type="match status" value="1"/>
</dbReference>
<dbReference type="Gene3D" id="3.40.50.720">
    <property type="entry name" value="NAD(P)-binding Rossmann-like Domain"/>
    <property type="match status" value="1"/>
</dbReference>
<dbReference type="PANTHER" id="PTHR42760">
    <property type="entry name" value="SHORT-CHAIN DEHYDROGENASES/REDUCTASES FAMILY MEMBER"/>
    <property type="match status" value="1"/>
</dbReference>